<dbReference type="OrthoDB" id="1177912at2"/>
<protein>
    <submittedName>
        <fullName evidence="1">Uncharacterized protein</fullName>
    </submittedName>
</protein>
<dbReference type="Proteomes" id="UP000029644">
    <property type="component" value="Unassembled WGS sequence"/>
</dbReference>
<dbReference type="EMBL" id="BBNQ01000008">
    <property type="protein sequence ID" value="GAL62827.1"/>
    <property type="molecule type" value="Genomic_DNA"/>
</dbReference>
<reference evidence="1 2" key="1">
    <citation type="journal article" date="2014" name="Genome Announc.">
        <title>Draft Genome Sequences of Marine Flavobacterium Algibacter lectus Strains SS8 and NR4.</title>
        <authorList>
            <person name="Takatani N."/>
            <person name="Nakanishi M."/>
            <person name="Meirelles P."/>
            <person name="Mino S."/>
            <person name="Suda W."/>
            <person name="Oshima K."/>
            <person name="Hattori M."/>
            <person name="Ohkuma M."/>
            <person name="Hosokawa M."/>
            <person name="Miyashita K."/>
            <person name="Thompson F.L."/>
            <person name="Niwa A."/>
            <person name="Sawabe T."/>
            <person name="Sawabe T."/>
        </authorList>
    </citation>
    <scope>NUCLEOTIDE SEQUENCE [LARGE SCALE GENOMIC DNA]</scope>
    <source>
        <strain evidence="1 2">JCM 19300</strain>
    </source>
</reference>
<gene>
    <name evidence="1" type="ORF">JCM19300_3395</name>
</gene>
<organism evidence="1 2">
    <name type="scientific">Algibacter lectus</name>
    <dbReference type="NCBI Taxonomy" id="221126"/>
    <lineage>
        <taxon>Bacteria</taxon>
        <taxon>Pseudomonadati</taxon>
        <taxon>Bacteroidota</taxon>
        <taxon>Flavobacteriia</taxon>
        <taxon>Flavobacteriales</taxon>
        <taxon>Flavobacteriaceae</taxon>
        <taxon>Algibacter</taxon>
    </lineage>
</organism>
<sequence length="218" mass="24623">MEKTSYYKAFVAQMPEVILQSILKKEEPILIAISLTNGSYIEGTLLDISEENKHQKSVCILSENDNVSFFNIRDIIVVTVKQPKKMVVELSKGAISRPLSSTNQELTVLQLKRWLNNEKSLLGNQINDLKIDTLNLKELNNRLNVQDVFAALQKAINNITTDNLGKEAYQVLDTIVFEQTETLQLKIQSKTLIISLAIDKALPENLANTLEEKLLQIL</sequence>
<evidence type="ECO:0000313" key="2">
    <source>
        <dbReference type="Proteomes" id="UP000029644"/>
    </source>
</evidence>
<proteinExistence type="predicted"/>
<dbReference type="AlphaFoldDB" id="A0A090W5M4"/>
<accession>A0A090W5M4</accession>
<evidence type="ECO:0000313" key="1">
    <source>
        <dbReference type="EMBL" id="GAL62827.1"/>
    </source>
</evidence>
<comment type="caution">
    <text evidence="1">The sequence shown here is derived from an EMBL/GenBank/DDBJ whole genome shotgun (WGS) entry which is preliminary data.</text>
</comment>
<name>A0A090W5M4_9FLAO</name>
<dbReference type="RefSeq" id="WP_042504686.1">
    <property type="nucleotide sequence ID" value="NZ_BBNQ01000008.1"/>
</dbReference>